<keyword evidence="2" id="KW-0472">Membrane</keyword>
<gene>
    <name evidence="3" type="ORF">N1032_21235</name>
</gene>
<comment type="caution">
    <text evidence="3">The sequence shown here is derived from an EMBL/GenBank/DDBJ whole genome shotgun (WGS) entry which is preliminary data.</text>
</comment>
<protein>
    <submittedName>
        <fullName evidence="3">DUF4956 domain-containing protein</fullName>
    </submittedName>
</protein>
<evidence type="ECO:0000313" key="4">
    <source>
        <dbReference type="Proteomes" id="UP001165586"/>
    </source>
</evidence>
<dbReference type="InterPro" id="IPR032531">
    <property type="entry name" value="DUF4956"/>
</dbReference>
<dbReference type="Pfam" id="PF16316">
    <property type="entry name" value="DUF4956"/>
    <property type="match status" value="1"/>
</dbReference>
<keyword evidence="4" id="KW-1185">Reference proteome</keyword>
<reference evidence="3" key="1">
    <citation type="submission" date="2022-08" db="EMBL/GenBank/DDBJ databases">
        <authorList>
            <person name="Deng Y."/>
            <person name="Han X.-F."/>
            <person name="Zhang Y.-Q."/>
        </authorList>
    </citation>
    <scope>NUCLEOTIDE SEQUENCE</scope>
    <source>
        <strain evidence="3">CPCC 203386</strain>
    </source>
</reference>
<organism evidence="3 4">
    <name type="scientific">Herbiconiux daphne</name>
    <dbReference type="NCBI Taxonomy" id="2970914"/>
    <lineage>
        <taxon>Bacteria</taxon>
        <taxon>Bacillati</taxon>
        <taxon>Actinomycetota</taxon>
        <taxon>Actinomycetes</taxon>
        <taxon>Micrococcales</taxon>
        <taxon>Microbacteriaceae</taxon>
        <taxon>Herbiconiux</taxon>
    </lineage>
</organism>
<name>A0ABT2H8K3_9MICO</name>
<feature type="transmembrane region" description="Helical" evidence="2">
    <location>
        <begin position="6"/>
        <end position="24"/>
    </location>
</feature>
<evidence type="ECO:0000313" key="3">
    <source>
        <dbReference type="EMBL" id="MCS5736266.1"/>
    </source>
</evidence>
<accession>A0ABT2H8K3</accession>
<proteinExistence type="predicted"/>
<dbReference type="EMBL" id="JANLCJ010000013">
    <property type="protein sequence ID" value="MCS5736266.1"/>
    <property type="molecule type" value="Genomic_DNA"/>
</dbReference>
<feature type="transmembrane region" description="Helical" evidence="2">
    <location>
        <begin position="83"/>
        <end position="116"/>
    </location>
</feature>
<dbReference type="RefSeq" id="WP_259542130.1">
    <property type="nucleotide sequence ID" value="NZ_JANLCJ010000013.1"/>
</dbReference>
<sequence length="216" mass="23062">MSQAILVAIDLVAIGILTFGLYFRRHHRRDLVVAFLGVNVGVLAVSMVLGSSTIGAGLGLGLFGVLSIIRLRSDEIAQHEVAYYFSALALGLLSGLTGTVSVLNVSLMALILLVMFVGDSSRLFPRYRQQTLQLDRAFTNERALIAHLEQLLGGRVKAVQVKHLDLVNDTTLVDVRFQVPVSTPDAAAELEPGSAAHGLYPHGAPAQGPNAQADAR</sequence>
<evidence type="ECO:0000256" key="2">
    <source>
        <dbReference type="SAM" id="Phobius"/>
    </source>
</evidence>
<keyword evidence="2" id="KW-1133">Transmembrane helix</keyword>
<feature type="transmembrane region" description="Helical" evidence="2">
    <location>
        <begin position="31"/>
        <end position="48"/>
    </location>
</feature>
<dbReference type="Proteomes" id="UP001165586">
    <property type="component" value="Unassembled WGS sequence"/>
</dbReference>
<keyword evidence="2" id="KW-0812">Transmembrane</keyword>
<feature type="region of interest" description="Disordered" evidence="1">
    <location>
        <begin position="192"/>
        <end position="216"/>
    </location>
</feature>
<evidence type="ECO:0000256" key="1">
    <source>
        <dbReference type="SAM" id="MobiDB-lite"/>
    </source>
</evidence>